<evidence type="ECO:0000256" key="4">
    <source>
        <dbReference type="ARBA" id="ARBA00022989"/>
    </source>
</evidence>
<dbReference type="InterPro" id="IPR050475">
    <property type="entry name" value="Prenyltransferase_related"/>
</dbReference>
<feature type="transmembrane region" description="Helical" evidence="6">
    <location>
        <begin position="40"/>
        <end position="61"/>
    </location>
</feature>
<evidence type="ECO:0000256" key="3">
    <source>
        <dbReference type="ARBA" id="ARBA00022692"/>
    </source>
</evidence>
<evidence type="ECO:0000256" key="2">
    <source>
        <dbReference type="ARBA" id="ARBA00022475"/>
    </source>
</evidence>
<name>A0A7V1LNQ9_CALAY</name>
<feature type="transmembrane region" description="Helical" evidence="6">
    <location>
        <begin position="124"/>
        <end position="143"/>
    </location>
</feature>
<feature type="transmembrane region" description="Helical" evidence="6">
    <location>
        <begin position="149"/>
        <end position="169"/>
    </location>
</feature>
<dbReference type="InterPro" id="IPR044878">
    <property type="entry name" value="UbiA_sf"/>
</dbReference>
<sequence length="275" mass="30107">MKALFRIIRPENVIITFLSVLTAAWLVTDSVLTPGILRAALAAALVTAAANIINDIFDLAIDRVNQPGRVLPSGAMSLPAARLCYKIMNMVALALTIDRPDLFLIIAGSQFILYFYSRSFKKTVLLGNIIVAFVGGLAFIFGALAAGRIMAGVFPALFAGIFHFARELIKDLQDVEGDRQYQAATFAVRFGSRKVLLMVDALFMLLSGILLLPFLLGIYNVYYIYMVVPGVIGVTVYTSWQLHKNTTVENLSRMSILLKVDMLIGLVSIIVGVKL</sequence>
<dbReference type="GO" id="GO:0016020">
    <property type="term" value="C:membrane"/>
    <property type="evidence" value="ECO:0007669"/>
    <property type="project" value="UniProtKB-SubCell"/>
</dbReference>
<evidence type="ECO:0008006" key="8">
    <source>
        <dbReference type="Google" id="ProtNLM"/>
    </source>
</evidence>
<keyword evidence="4 6" id="KW-1133">Transmembrane helix</keyword>
<keyword evidence="2" id="KW-1003">Cell membrane</keyword>
<keyword evidence="5 6" id="KW-0472">Membrane</keyword>
<dbReference type="PANTHER" id="PTHR42723:SF1">
    <property type="entry name" value="CHLOROPHYLL SYNTHASE, CHLOROPLASTIC"/>
    <property type="match status" value="1"/>
</dbReference>
<feature type="transmembrane region" description="Helical" evidence="6">
    <location>
        <begin position="195"/>
        <end position="216"/>
    </location>
</feature>
<accession>A0A7V1LNQ9</accession>
<evidence type="ECO:0000256" key="1">
    <source>
        <dbReference type="ARBA" id="ARBA00004141"/>
    </source>
</evidence>
<dbReference type="Proteomes" id="UP000886005">
    <property type="component" value="Unassembled WGS sequence"/>
</dbReference>
<proteinExistence type="predicted"/>
<comment type="subcellular location">
    <subcellularLocation>
        <location evidence="1">Membrane</location>
        <topology evidence="1">Multi-pass membrane protein</topology>
    </subcellularLocation>
</comment>
<dbReference type="Pfam" id="PF01040">
    <property type="entry name" value="UbiA"/>
    <property type="match status" value="1"/>
</dbReference>
<dbReference type="CDD" id="cd13961">
    <property type="entry name" value="PT_UbiA_DGGGPS"/>
    <property type="match status" value="1"/>
</dbReference>
<feature type="transmembrane region" description="Helical" evidence="6">
    <location>
        <begin position="12"/>
        <end position="28"/>
    </location>
</feature>
<feature type="transmembrane region" description="Helical" evidence="6">
    <location>
        <begin position="222"/>
        <end position="242"/>
    </location>
</feature>
<dbReference type="EMBL" id="DRLD01000328">
    <property type="protein sequence ID" value="HED11363.1"/>
    <property type="molecule type" value="Genomic_DNA"/>
</dbReference>
<dbReference type="AlphaFoldDB" id="A0A7V1LNQ9"/>
<dbReference type="GO" id="GO:0016765">
    <property type="term" value="F:transferase activity, transferring alkyl or aryl (other than methyl) groups"/>
    <property type="evidence" value="ECO:0007669"/>
    <property type="project" value="InterPro"/>
</dbReference>
<evidence type="ECO:0000256" key="6">
    <source>
        <dbReference type="SAM" id="Phobius"/>
    </source>
</evidence>
<dbReference type="Gene3D" id="1.10.357.140">
    <property type="entry name" value="UbiA prenyltransferase"/>
    <property type="match status" value="1"/>
</dbReference>
<dbReference type="Gene3D" id="1.20.120.1780">
    <property type="entry name" value="UbiA prenyltransferase"/>
    <property type="match status" value="1"/>
</dbReference>
<reference evidence="7" key="1">
    <citation type="journal article" date="2020" name="mSystems">
        <title>Genome- and Community-Level Interaction Insights into Carbon Utilization and Element Cycling Functions of Hydrothermarchaeota in Hydrothermal Sediment.</title>
        <authorList>
            <person name="Zhou Z."/>
            <person name="Liu Y."/>
            <person name="Xu W."/>
            <person name="Pan J."/>
            <person name="Luo Z.H."/>
            <person name="Li M."/>
        </authorList>
    </citation>
    <scope>NUCLEOTIDE SEQUENCE [LARGE SCALE GENOMIC DNA]</scope>
    <source>
        <strain evidence="7">HyVt-456</strain>
    </source>
</reference>
<evidence type="ECO:0000256" key="5">
    <source>
        <dbReference type="ARBA" id="ARBA00023136"/>
    </source>
</evidence>
<protein>
    <recommendedName>
        <fullName evidence="8">Geranylgeranylglycerol-phosphate geranylgeranyltransferase</fullName>
    </recommendedName>
</protein>
<gene>
    <name evidence="7" type="ORF">ENJ10_11795</name>
</gene>
<dbReference type="InterPro" id="IPR000537">
    <property type="entry name" value="UbiA_prenyltransferase"/>
</dbReference>
<dbReference type="PANTHER" id="PTHR42723">
    <property type="entry name" value="CHLOROPHYLL SYNTHASE"/>
    <property type="match status" value="1"/>
</dbReference>
<comment type="caution">
    <text evidence="7">The sequence shown here is derived from an EMBL/GenBank/DDBJ whole genome shotgun (WGS) entry which is preliminary data.</text>
</comment>
<feature type="transmembrane region" description="Helical" evidence="6">
    <location>
        <begin position="254"/>
        <end position="273"/>
    </location>
</feature>
<organism evidence="7">
    <name type="scientific">Caldithrix abyssi</name>
    <dbReference type="NCBI Taxonomy" id="187145"/>
    <lineage>
        <taxon>Bacteria</taxon>
        <taxon>Pseudomonadati</taxon>
        <taxon>Calditrichota</taxon>
        <taxon>Calditrichia</taxon>
        <taxon>Calditrichales</taxon>
        <taxon>Calditrichaceae</taxon>
        <taxon>Caldithrix</taxon>
    </lineage>
</organism>
<keyword evidence="3 6" id="KW-0812">Transmembrane</keyword>
<evidence type="ECO:0000313" key="7">
    <source>
        <dbReference type="EMBL" id="HED11363.1"/>
    </source>
</evidence>